<dbReference type="EMBL" id="FOSK01000001">
    <property type="protein sequence ID" value="SFJ97414.1"/>
    <property type="molecule type" value="Genomic_DNA"/>
</dbReference>
<keyword evidence="1" id="KW-1133">Transmembrane helix</keyword>
<sequence>MRGALMQNKAISFYKRYSGQYSEQELFDPNSMPLTRFGLIRKYLSFVVFYASYPYVSKLVDATAQDSLFINSIYLGGYLVLAAVLWPRRLNILGFLTRYLCTWVVVVLYWMLIIYLVSPDKLRLLVAAYPWLTKAAYLPFALYAFLMIWLAPPSEKRTSIRSQLRAIGLR</sequence>
<keyword evidence="3" id="KW-1185">Reference proteome</keyword>
<accession>A0A1I3VPT3</accession>
<organism evidence="2 3">
    <name type="scientific">Pseudovibrio ascidiaceicola</name>
    <dbReference type="NCBI Taxonomy" id="285279"/>
    <lineage>
        <taxon>Bacteria</taxon>
        <taxon>Pseudomonadati</taxon>
        <taxon>Pseudomonadota</taxon>
        <taxon>Alphaproteobacteria</taxon>
        <taxon>Hyphomicrobiales</taxon>
        <taxon>Stappiaceae</taxon>
        <taxon>Pseudovibrio</taxon>
    </lineage>
</organism>
<reference evidence="2 3" key="1">
    <citation type="submission" date="2016-10" db="EMBL/GenBank/DDBJ databases">
        <authorList>
            <person name="Varghese N."/>
            <person name="Submissions S."/>
        </authorList>
    </citation>
    <scope>NUCLEOTIDE SEQUENCE [LARGE SCALE GENOMIC DNA]</scope>
    <source>
        <strain evidence="2 3">DSM 16392</strain>
    </source>
</reference>
<gene>
    <name evidence="2" type="ORF">SAMN04488518_101550</name>
</gene>
<dbReference type="RefSeq" id="WP_063309144.1">
    <property type="nucleotide sequence ID" value="NZ_FOSK01000001.1"/>
</dbReference>
<feature type="transmembrane region" description="Helical" evidence="1">
    <location>
        <begin position="129"/>
        <end position="151"/>
    </location>
</feature>
<comment type="caution">
    <text evidence="2">The sequence shown here is derived from an EMBL/GenBank/DDBJ whole genome shotgun (WGS) entry which is preliminary data.</text>
</comment>
<evidence type="ECO:0000313" key="3">
    <source>
        <dbReference type="Proteomes" id="UP000199598"/>
    </source>
</evidence>
<dbReference type="Proteomes" id="UP000199598">
    <property type="component" value="Unassembled WGS sequence"/>
</dbReference>
<protein>
    <submittedName>
        <fullName evidence="2">Uncharacterized protein</fullName>
    </submittedName>
</protein>
<evidence type="ECO:0000256" key="1">
    <source>
        <dbReference type="SAM" id="Phobius"/>
    </source>
</evidence>
<keyword evidence="1" id="KW-0472">Membrane</keyword>
<name>A0A1I3VPT3_9HYPH</name>
<feature type="transmembrane region" description="Helical" evidence="1">
    <location>
        <begin position="68"/>
        <end position="87"/>
    </location>
</feature>
<keyword evidence="1" id="KW-0812">Transmembrane</keyword>
<evidence type="ECO:0000313" key="2">
    <source>
        <dbReference type="EMBL" id="SFJ97414.1"/>
    </source>
</evidence>
<proteinExistence type="predicted"/>
<feature type="transmembrane region" description="Helical" evidence="1">
    <location>
        <begin position="99"/>
        <end position="117"/>
    </location>
</feature>
<feature type="transmembrane region" description="Helical" evidence="1">
    <location>
        <begin position="39"/>
        <end position="56"/>
    </location>
</feature>